<dbReference type="PANTHER" id="PTHR37844">
    <property type="entry name" value="SER/THR PROTEIN PHOSPHATASE SUPERFAMILY (AFU_ORTHOLOGUE AFUA_1G14840)"/>
    <property type="match status" value="1"/>
</dbReference>
<dbReference type="InterPro" id="IPR029052">
    <property type="entry name" value="Metallo-depent_PP-like"/>
</dbReference>
<accession>A0AAJ1WW54</accession>
<organism evidence="3 4">
    <name type="scientific">Methylobacterium brachiatum</name>
    <dbReference type="NCBI Taxonomy" id="269660"/>
    <lineage>
        <taxon>Bacteria</taxon>
        <taxon>Pseudomonadati</taxon>
        <taxon>Pseudomonadota</taxon>
        <taxon>Alphaproteobacteria</taxon>
        <taxon>Hyphomicrobiales</taxon>
        <taxon>Methylobacteriaceae</taxon>
        <taxon>Methylobacterium</taxon>
    </lineage>
</organism>
<comment type="caution">
    <text evidence="3">The sequence shown here is derived from an EMBL/GenBank/DDBJ whole genome shotgun (WGS) entry which is preliminary data.</text>
</comment>
<dbReference type="Proteomes" id="UP001223420">
    <property type="component" value="Unassembled WGS sequence"/>
</dbReference>
<feature type="compositionally biased region" description="Basic and acidic residues" evidence="1">
    <location>
        <begin position="1"/>
        <end position="10"/>
    </location>
</feature>
<feature type="domain" description="Calcineurin-like phosphoesterase" evidence="2">
    <location>
        <begin position="28"/>
        <end position="247"/>
    </location>
</feature>
<evidence type="ECO:0000259" key="2">
    <source>
        <dbReference type="Pfam" id="PF00149"/>
    </source>
</evidence>
<feature type="region of interest" description="Disordered" evidence="1">
    <location>
        <begin position="1"/>
        <end position="23"/>
    </location>
</feature>
<dbReference type="Gene3D" id="3.60.21.10">
    <property type="match status" value="2"/>
</dbReference>
<gene>
    <name evidence="3" type="ORF">QO001_004237</name>
</gene>
<sequence>MSAHDPRPVDDPPPVPPARPPEPSARLRVQVVSDLHVDVADTGRLRLAPGADLLVVAGDTCAGTVEGFAHLRRVVPGSTPIVAVAGNHEFYGGTHSIELARARAAAADFGIAFLEDEAAVIGGVRFVGCTLWTDYRLFGERHRPVAMAVARRGLSDHRAIAWGDARRGFRPEEAAGLHAASHAFLAAALARPFPGPTVVVSHHAPHPAGIAPRYGRDPLSAAFASDLSELIAAGAPDLWVFGHTHHPVDRVVGRTRLVANPHGYRDECRATFDPARVIDVPLAPRREDRP</sequence>
<dbReference type="SUPFAM" id="SSF56300">
    <property type="entry name" value="Metallo-dependent phosphatases"/>
    <property type="match status" value="1"/>
</dbReference>
<evidence type="ECO:0000313" key="3">
    <source>
        <dbReference type="EMBL" id="MDQ0545294.1"/>
    </source>
</evidence>
<evidence type="ECO:0000313" key="4">
    <source>
        <dbReference type="Proteomes" id="UP001223420"/>
    </source>
</evidence>
<proteinExistence type="predicted"/>
<dbReference type="GO" id="GO:0016787">
    <property type="term" value="F:hydrolase activity"/>
    <property type="evidence" value="ECO:0007669"/>
    <property type="project" value="InterPro"/>
</dbReference>
<reference evidence="3" key="1">
    <citation type="submission" date="2023-07" db="EMBL/GenBank/DDBJ databases">
        <title>Genomic Encyclopedia of Type Strains, Phase IV (KMG-IV): sequencing the most valuable type-strain genomes for metagenomic binning, comparative biology and taxonomic classification.</title>
        <authorList>
            <person name="Goeker M."/>
        </authorList>
    </citation>
    <scope>NUCLEOTIDE SEQUENCE</scope>
    <source>
        <strain evidence="3">DSM 19569</strain>
    </source>
</reference>
<evidence type="ECO:0000256" key="1">
    <source>
        <dbReference type="SAM" id="MobiDB-lite"/>
    </source>
</evidence>
<feature type="compositionally biased region" description="Pro residues" evidence="1">
    <location>
        <begin position="11"/>
        <end position="23"/>
    </location>
</feature>
<protein>
    <submittedName>
        <fullName evidence="3">Phosphodiesterase</fullName>
    </submittedName>
</protein>
<dbReference type="PANTHER" id="PTHR37844:SF2">
    <property type="entry name" value="SER_THR PROTEIN PHOSPHATASE SUPERFAMILY (AFU_ORTHOLOGUE AFUA_1G14840)"/>
    <property type="match status" value="1"/>
</dbReference>
<dbReference type="InterPro" id="IPR004843">
    <property type="entry name" value="Calcineurin-like_PHP"/>
</dbReference>
<dbReference type="Pfam" id="PF00149">
    <property type="entry name" value="Metallophos"/>
    <property type="match status" value="1"/>
</dbReference>
<dbReference type="AlphaFoldDB" id="A0AAJ1WW54"/>
<dbReference type="EMBL" id="JAUSWL010000008">
    <property type="protein sequence ID" value="MDQ0545294.1"/>
    <property type="molecule type" value="Genomic_DNA"/>
</dbReference>
<dbReference type="RefSeq" id="WP_230367082.1">
    <property type="nucleotide sequence ID" value="NZ_JAJALK010000009.1"/>
</dbReference>
<name>A0AAJ1WW54_9HYPH</name>